<keyword evidence="2" id="KW-0378">Hydrolase</keyword>
<evidence type="ECO:0000256" key="2">
    <source>
        <dbReference type="ARBA" id="ARBA00022801"/>
    </source>
</evidence>
<dbReference type="InterPro" id="IPR001940">
    <property type="entry name" value="Peptidase_S1C"/>
</dbReference>
<evidence type="ECO:0000256" key="1">
    <source>
        <dbReference type="ARBA" id="ARBA00022670"/>
    </source>
</evidence>
<dbReference type="InterPro" id="IPR051201">
    <property type="entry name" value="Chloro_Bact_Ser_Proteases"/>
</dbReference>
<dbReference type="Proteomes" id="UP000078287">
    <property type="component" value="Unassembled WGS sequence"/>
</dbReference>
<dbReference type="PRINTS" id="PR00834">
    <property type="entry name" value="PROTEASES2C"/>
</dbReference>
<organism evidence="5 6">
    <name type="scientific">Chloroflexus islandicus</name>
    <dbReference type="NCBI Taxonomy" id="1707952"/>
    <lineage>
        <taxon>Bacteria</taxon>
        <taxon>Bacillati</taxon>
        <taxon>Chloroflexota</taxon>
        <taxon>Chloroflexia</taxon>
        <taxon>Chloroflexales</taxon>
        <taxon>Chloroflexineae</taxon>
        <taxon>Chloroflexaceae</taxon>
        <taxon>Chloroflexus</taxon>
    </lineage>
</organism>
<dbReference type="PANTHER" id="PTHR43343">
    <property type="entry name" value="PEPTIDASE S12"/>
    <property type="match status" value="1"/>
</dbReference>
<sequence>MILLAVLFTGCARVDVPASPAAVAPTPTAPPVRPTDAPLPPIASAPVAPTAEAALTEYEQRLIALYQRASQAVVSLDVVVDPSANLPPGHPPITPDGPTGQGSGFLFDDQGHIVTNHHVVDGAVQIQVRFANGATVIADLIGSDPDSDLAVIKVTSLPEGMTPLPLGDSRAVQVGQTAIAIGSPFGEQNTLTVGVVSGLGRTLRGPTRSFGSFSIPNVIQTDAAINPGNSGGPLLNLRGEVIGINTAIAVSLGGRDFEGVGYAVPAQTIARVAPVLIRQGRYDHPWLGVSMTTIDTLFANRFGLPVNRGVLVGTVQPNSPAEQAGLRGGNTTETYRGLPVRIGGDIILACNGVPIVSSDQLIGLLDQFTVGERIALTIQRGNEQIEVPVTLAARP</sequence>
<evidence type="ECO:0000313" key="5">
    <source>
        <dbReference type="EMBL" id="OAN45557.1"/>
    </source>
</evidence>
<dbReference type="STRING" id="1707952.A6A03_14425"/>
<dbReference type="SUPFAM" id="SSF50494">
    <property type="entry name" value="Trypsin-like serine proteases"/>
    <property type="match status" value="1"/>
</dbReference>
<reference evidence="5 6" key="1">
    <citation type="submission" date="2016-04" db="EMBL/GenBank/DDBJ databases">
        <title>Chloroflexus islandicus sp. nov., a thermophilic filamentous anoxygenic phototrophic bacterium from geyser Strokkur (Iceland).</title>
        <authorList>
            <person name="Gaisin V.A."/>
            <person name="Kalashnikov A.M."/>
            <person name="Sukhacheva M.V."/>
            <person name="Grouzdev D.S."/>
            <person name="Ivanov T.M."/>
            <person name="Kuznetsov B."/>
            <person name="Gorlenko V.M."/>
        </authorList>
    </citation>
    <scope>NUCLEOTIDE SEQUENCE [LARGE SCALE GENOMIC DNA]</scope>
    <source>
        <strain evidence="6">isl-2</strain>
    </source>
</reference>
<feature type="compositionally biased region" description="Pro residues" evidence="3">
    <location>
        <begin position="27"/>
        <end position="43"/>
    </location>
</feature>
<proteinExistence type="predicted"/>
<dbReference type="CDD" id="cd06779">
    <property type="entry name" value="cpPDZ_Deg_HtrA-like"/>
    <property type="match status" value="1"/>
</dbReference>
<dbReference type="PANTHER" id="PTHR43343:SF3">
    <property type="entry name" value="PROTEASE DO-LIKE 8, CHLOROPLASTIC"/>
    <property type="match status" value="1"/>
</dbReference>
<evidence type="ECO:0000256" key="3">
    <source>
        <dbReference type="SAM" id="MobiDB-lite"/>
    </source>
</evidence>
<dbReference type="Gene3D" id="2.30.42.10">
    <property type="match status" value="1"/>
</dbReference>
<evidence type="ECO:0000259" key="4">
    <source>
        <dbReference type="SMART" id="SM00228"/>
    </source>
</evidence>
<dbReference type="AlphaFoldDB" id="A0A178MBM7"/>
<keyword evidence="1" id="KW-0645">Protease</keyword>
<keyword evidence="6" id="KW-1185">Reference proteome</keyword>
<dbReference type="GO" id="GO:0004252">
    <property type="term" value="F:serine-type endopeptidase activity"/>
    <property type="evidence" value="ECO:0007669"/>
    <property type="project" value="InterPro"/>
</dbReference>
<name>A0A178MBM7_9CHLR</name>
<dbReference type="GO" id="GO:0006508">
    <property type="term" value="P:proteolysis"/>
    <property type="evidence" value="ECO:0007669"/>
    <property type="project" value="UniProtKB-KW"/>
</dbReference>
<evidence type="ECO:0000313" key="6">
    <source>
        <dbReference type="Proteomes" id="UP000078287"/>
    </source>
</evidence>
<dbReference type="InterPro" id="IPR009003">
    <property type="entry name" value="Peptidase_S1_PA"/>
</dbReference>
<protein>
    <submittedName>
        <fullName evidence="5">2-alkenal reductase</fullName>
    </submittedName>
</protein>
<accession>A0A178MBM7</accession>
<comment type="caution">
    <text evidence="5">The sequence shown here is derived from an EMBL/GenBank/DDBJ whole genome shotgun (WGS) entry which is preliminary data.</text>
</comment>
<dbReference type="EMBL" id="LWQS01000053">
    <property type="protein sequence ID" value="OAN45557.1"/>
    <property type="molecule type" value="Genomic_DNA"/>
</dbReference>
<dbReference type="Pfam" id="PF13180">
    <property type="entry name" value="PDZ_2"/>
    <property type="match status" value="1"/>
</dbReference>
<dbReference type="SUPFAM" id="SSF50156">
    <property type="entry name" value="PDZ domain-like"/>
    <property type="match status" value="1"/>
</dbReference>
<dbReference type="Gene3D" id="2.40.10.120">
    <property type="match status" value="1"/>
</dbReference>
<feature type="region of interest" description="Disordered" evidence="3">
    <location>
        <begin position="20"/>
        <end position="44"/>
    </location>
</feature>
<feature type="domain" description="PDZ" evidence="4">
    <location>
        <begin position="285"/>
        <end position="382"/>
    </location>
</feature>
<dbReference type="Pfam" id="PF13365">
    <property type="entry name" value="Trypsin_2"/>
    <property type="match status" value="1"/>
</dbReference>
<dbReference type="InterPro" id="IPR001478">
    <property type="entry name" value="PDZ"/>
</dbReference>
<dbReference type="SMART" id="SM00228">
    <property type="entry name" value="PDZ"/>
    <property type="match status" value="1"/>
</dbReference>
<dbReference type="InterPro" id="IPR036034">
    <property type="entry name" value="PDZ_sf"/>
</dbReference>
<gene>
    <name evidence="5" type="ORF">A6A03_14425</name>
</gene>